<feature type="domain" description="NodB homology" evidence="6">
    <location>
        <begin position="38"/>
        <end position="256"/>
    </location>
</feature>
<evidence type="ECO:0000256" key="1">
    <source>
        <dbReference type="ARBA" id="ARBA00003236"/>
    </source>
</evidence>
<dbReference type="InterPro" id="IPR051398">
    <property type="entry name" value="Polysacch_Deacetylase"/>
</dbReference>
<gene>
    <name evidence="7" type="ORF">NE863_21565</name>
</gene>
<dbReference type="PROSITE" id="PS51677">
    <property type="entry name" value="NODB"/>
    <property type="match status" value="1"/>
</dbReference>
<evidence type="ECO:0000256" key="2">
    <source>
        <dbReference type="ARBA" id="ARBA00010973"/>
    </source>
</evidence>
<comment type="function">
    <text evidence="1">Is involved in generating a small heat-stable compound (Nod), an acylated oligomer of N-acetylglucosamine, that stimulates mitosis in various plant protoplasts.</text>
</comment>
<dbReference type="AlphaFoldDB" id="A0A9Q9DCB2"/>
<dbReference type="PANTHER" id="PTHR34216">
    <property type="match status" value="1"/>
</dbReference>
<comment type="similarity">
    <text evidence="2">Belongs to the polysaccharide deacetylase family.</text>
</comment>
<dbReference type="Gene3D" id="3.20.20.370">
    <property type="entry name" value="Glycoside hydrolase/deacetylase"/>
    <property type="match status" value="1"/>
</dbReference>
<dbReference type="GO" id="GO:0016810">
    <property type="term" value="F:hydrolase activity, acting on carbon-nitrogen (but not peptide) bonds"/>
    <property type="evidence" value="ECO:0007669"/>
    <property type="project" value="InterPro"/>
</dbReference>
<dbReference type="InterPro" id="IPR002509">
    <property type="entry name" value="NODB_dom"/>
</dbReference>
<keyword evidence="4" id="KW-0732">Signal</keyword>
<sequence length="256" mass="28202">MPSFSQALSRVDGLVDRVANRLIWRLASKPRDVITDAPLVSFTFDDVPDTALHNGAAILERHGVRGTFYIAGGLAGRVETDRTLISPEGCADLAHRGHEVGCHTYSHSKIRRLGGSGLARDLDRNAAYLRQSGVGPAATNFAFPYNAAWPPARRELARRYRTCRAAGEGINRTAVDPLMLKAVEIRQPETDAQALTGWIEDVVDRPGWLVFFTHDIAPRPTPYGCTPETFENLVRYAVEKGCVVLPVEQALDRLGW</sequence>
<evidence type="ECO:0000313" key="8">
    <source>
        <dbReference type="Proteomes" id="UP001055460"/>
    </source>
</evidence>
<dbReference type="CDD" id="cd10967">
    <property type="entry name" value="CE4_GLA_like_6s"/>
    <property type="match status" value="1"/>
</dbReference>
<evidence type="ECO:0000256" key="5">
    <source>
        <dbReference type="ARBA" id="ARBA00032976"/>
    </source>
</evidence>
<evidence type="ECO:0000256" key="3">
    <source>
        <dbReference type="ARBA" id="ARBA00020071"/>
    </source>
</evidence>
<reference evidence="7" key="1">
    <citation type="submission" date="2022-06" db="EMBL/GenBank/DDBJ databases">
        <title>Physiological and biochemical characterization and genomic elucidation of a strain of the genus Ensifer adhaerens M8 that combines arsenic oxidation and chromium reduction.</title>
        <authorList>
            <person name="Li X."/>
            <person name="Yu c."/>
        </authorList>
    </citation>
    <scope>NUCLEOTIDE SEQUENCE</scope>
    <source>
        <strain evidence="7">M8</strain>
        <plasmid evidence="7">pA</plasmid>
    </source>
</reference>
<protein>
    <recommendedName>
        <fullName evidence="3">Chitooligosaccharide deacetylase</fullName>
    </recommendedName>
    <alternativeName>
        <fullName evidence="5">Nodulation protein B</fullName>
    </alternativeName>
</protein>
<dbReference type="RefSeq" id="WP_060586123.1">
    <property type="nucleotide sequence ID" value="NZ_CP098808.1"/>
</dbReference>
<dbReference type="Proteomes" id="UP001055460">
    <property type="component" value="Plasmid pA"/>
</dbReference>
<accession>A0A9Q9DCB2</accession>
<dbReference type="EMBL" id="CP098808">
    <property type="protein sequence ID" value="USJ26543.1"/>
    <property type="molecule type" value="Genomic_DNA"/>
</dbReference>
<dbReference type="Pfam" id="PF01522">
    <property type="entry name" value="Polysacc_deac_1"/>
    <property type="match status" value="1"/>
</dbReference>
<organism evidence="7 8">
    <name type="scientific">Ensifer adhaerens</name>
    <name type="common">Sinorhizobium morelense</name>
    <dbReference type="NCBI Taxonomy" id="106592"/>
    <lineage>
        <taxon>Bacteria</taxon>
        <taxon>Pseudomonadati</taxon>
        <taxon>Pseudomonadota</taxon>
        <taxon>Alphaproteobacteria</taxon>
        <taxon>Hyphomicrobiales</taxon>
        <taxon>Rhizobiaceae</taxon>
        <taxon>Sinorhizobium/Ensifer group</taxon>
        <taxon>Ensifer</taxon>
    </lineage>
</organism>
<keyword evidence="7" id="KW-0614">Plasmid</keyword>
<dbReference type="GO" id="GO:0005975">
    <property type="term" value="P:carbohydrate metabolic process"/>
    <property type="evidence" value="ECO:0007669"/>
    <property type="project" value="InterPro"/>
</dbReference>
<geneLocation type="plasmid" evidence="7 8">
    <name>pA</name>
</geneLocation>
<evidence type="ECO:0000259" key="6">
    <source>
        <dbReference type="PROSITE" id="PS51677"/>
    </source>
</evidence>
<dbReference type="PANTHER" id="PTHR34216:SF11">
    <property type="entry name" value="CHITOOLIGOSACCHARIDE DEACETYLASE"/>
    <property type="match status" value="1"/>
</dbReference>
<dbReference type="SUPFAM" id="SSF88713">
    <property type="entry name" value="Glycoside hydrolase/deacetylase"/>
    <property type="match status" value="1"/>
</dbReference>
<dbReference type="InterPro" id="IPR011330">
    <property type="entry name" value="Glyco_hydro/deAcase_b/a-brl"/>
</dbReference>
<evidence type="ECO:0000256" key="4">
    <source>
        <dbReference type="ARBA" id="ARBA00022729"/>
    </source>
</evidence>
<name>A0A9Q9DCB2_ENSAD</name>
<proteinExistence type="inferred from homology"/>
<evidence type="ECO:0000313" key="7">
    <source>
        <dbReference type="EMBL" id="USJ26543.1"/>
    </source>
</evidence>